<protein>
    <submittedName>
        <fullName evidence="1">Uncharacterized protein</fullName>
    </submittedName>
</protein>
<evidence type="ECO:0000313" key="1">
    <source>
        <dbReference type="EMBL" id="CAC5412158.1"/>
    </source>
</evidence>
<dbReference type="Proteomes" id="UP000507470">
    <property type="component" value="Unassembled WGS sequence"/>
</dbReference>
<dbReference type="EMBL" id="CACVKT020007990">
    <property type="protein sequence ID" value="CAC5412158.1"/>
    <property type="molecule type" value="Genomic_DNA"/>
</dbReference>
<proteinExistence type="predicted"/>
<organism evidence="1 2">
    <name type="scientific">Mytilus coruscus</name>
    <name type="common">Sea mussel</name>
    <dbReference type="NCBI Taxonomy" id="42192"/>
    <lineage>
        <taxon>Eukaryota</taxon>
        <taxon>Metazoa</taxon>
        <taxon>Spiralia</taxon>
        <taxon>Lophotrochozoa</taxon>
        <taxon>Mollusca</taxon>
        <taxon>Bivalvia</taxon>
        <taxon>Autobranchia</taxon>
        <taxon>Pteriomorphia</taxon>
        <taxon>Mytilida</taxon>
        <taxon>Mytiloidea</taxon>
        <taxon>Mytilidae</taxon>
        <taxon>Mytilinae</taxon>
        <taxon>Mytilus</taxon>
    </lineage>
</organism>
<gene>
    <name evidence="1" type="ORF">MCOR_45173</name>
</gene>
<keyword evidence="2" id="KW-1185">Reference proteome</keyword>
<sequence length="305" mass="34958">MSSGKQCTERKGHSKENWCKSTQRYYGLSWKQDNISQPEILFIDIQTLLPTDYFVISKTPISMKIGHFTGEIINGSKIMIEIQLETDGSISLLVMGKKIELEKIGIQEKFSMTVSSIESLFKIIKQLSYCSGVNTVELDLPHFEEQVCLVGDENSEQIRYRAKTCCKVLPFKTSNAASSYCGNLKKFKTNVQNKEPKCDTDKKNNNDINFNDINTHDNEIILESKMRNHLAEEVLNNNMLHLMKLYKSSLCDAGTKVDATIEMLQHISVLIQNFKDSRPLTDSSDERIKQNHDVLQWFIQWGKND</sequence>
<name>A0A6J8DU47_MYTCO</name>
<dbReference type="OrthoDB" id="6129029at2759"/>
<reference evidence="1 2" key="1">
    <citation type="submission" date="2020-06" db="EMBL/GenBank/DDBJ databases">
        <authorList>
            <person name="Li R."/>
            <person name="Bekaert M."/>
        </authorList>
    </citation>
    <scope>NUCLEOTIDE SEQUENCE [LARGE SCALE GENOMIC DNA]</scope>
    <source>
        <strain evidence="2">wild</strain>
    </source>
</reference>
<evidence type="ECO:0000313" key="2">
    <source>
        <dbReference type="Proteomes" id="UP000507470"/>
    </source>
</evidence>
<accession>A0A6J8DU47</accession>
<dbReference type="AlphaFoldDB" id="A0A6J8DU47"/>